<evidence type="ECO:0000256" key="1">
    <source>
        <dbReference type="ARBA" id="ARBA00006987"/>
    </source>
</evidence>
<comment type="caution">
    <text evidence="2">The sequence shown here is derived from an EMBL/GenBank/DDBJ whole genome shotgun (WGS) entry which is preliminary data.</text>
</comment>
<dbReference type="EMBL" id="PKUQ01000020">
    <property type="protein sequence ID" value="PLW77156.1"/>
    <property type="molecule type" value="Genomic_DNA"/>
</dbReference>
<evidence type="ECO:0000313" key="2">
    <source>
        <dbReference type="EMBL" id="PLW77156.1"/>
    </source>
</evidence>
<evidence type="ECO:0000313" key="3">
    <source>
        <dbReference type="Proteomes" id="UP000234881"/>
    </source>
</evidence>
<keyword evidence="3" id="KW-1185">Reference proteome</keyword>
<dbReference type="PANTHER" id="PTHR42928">
    <property type="entry name" value="TRICARBOXYLATE-BINDING PROTEIN"/>
    <property type="match status" value="1"/>
</dbReference>
<sequence length="391" mass="41926">MISVILSTFSWIEEALRNRLLVDYTGSMMRGLPEDANGGGLFWQRHARQATLPVLGVMNNVTGGITPMFTKNTLLAALAATGLAFSASGAQAEFPEKDITMVVPWSAGGGTDTVARTLVKNAKKYLGVNINVVNKTGAMGATGMGATARARPDGYTIGMLTFQLSTYRLMGLTDLSYRNYDLIQLVNRSPAAISVRADSEFKTLADLFEYAKENPGVLTAGHSGAGGTWHLALASAAAKQNVKFNFVPFDGSAPVRTALLGGHISIATSGMSEMLQLYQDKQVRLLAIGSDKTYDLFKDVPAITNTGIDVGTPIFDWRALAAPKGVPADRMAILVEGLKKCWEDPEFQQKAKELGLPLEYKDPAGVESFLSDMELTLEPALDSVGLLNPLK</sequence>
<protein>
    <submittedName>
        <fullName evidence="2">ABC transporter substrate-binding protein</fullName>
    </submittedName>
</protein>
<dbReference type="AlphaFoldDB" id="A0A2N5XRK7"/>
<dbReference type="InterPro" id="IPR042100">
    <property type="entry name" value="Bug_dom1"/>
</dbReference>
<gene>
    <name evidence="2" type="ORF">C0081_11135</name>
</gene>
<dbReference type="SUPFAM" id="SSF53850">
    <property type="entry name" value="Periplasmic binding protein-like II"/>
    <property type="match status" value="1"/>
</dbReference>
<dbReference type="OrthoDB" id="8443386at2"/>
<dbReference type="CDD" id="cd07012">
    <property type="entry name" value="PBP2_Bug_TTT"/>
    <property type="match status" value="1"/>
</dbReference>
<name>A0A2N5XRK7_9HYPH</name>
<reference evidence="2 3" key="1">
    <citation type="submission" date="2018-01" db="EMBL/GenBank/DDBJ databases">
        <title>The draft genome sequence of Cohaesibacter sp. H1304.</title>
        <authorList>
            <person name="Wang N.-N."/>
            <person name="Du Z.-J."/>
        </authorList>
    </citation>
    <scope>NUCLEOTIDE SEQUENCE [LARGE SCALE GENOMIC DNA]</scope>
    <source>
        <strain evidence="2 3">H1304</strain>
    </source>
</reference>
<dbReference type="PANTHER" id="PTHR42928:SF5">
    <property type="entry name" value="BLR1237 PROTEIN"/>
    <property type="match status" value="1"/>
</dbReference>
<dbReference type="InterPro" id="IPR005064">
    <property type="entry name" value="BUG"/>
</dbReference>
<dbReference type="Gene3D" id="3.40.190.10">
    <property type="entry name" value="Periplasmic binding protein-like II"/>
    <property type="match status" value="1"/>
</dbReference>
<proteinExistence type="inferred from homology"/>
<dbReference type="Gene3D" id="3.40.190.150">
    <property type="entry name" value="Bordetella uptake gene, domain 1"/>
    <property type="match status" value="1"/>
</dbReference>
<dbReference type="Proteomes" id="UP000234881">
    <property type="component" value="Unassembled WGS sequence"/>
</dbReference>
<organism evidence="2 3">
    <name type="scientific">Cohaesibacter celericrescens</name>
    <dbReference type="NCBI Taxonomy" id="2067669"/>
    <lineage>
        <taxon>Bacteria</taxon>
        <taxon>Pseudomonadati</taxon>
        <taxon>Pseudomonadota</taxon>
        <taxon>Alphaproteobacteria</taxon>
        <taxon>Hyphomicrobiales</taxon>
        <taxon>Cohaesibacteraceae</taxon>
    </lineage>
</organism>
<comment type="similarity">
    <text evidence="1">Belongs to the UPF0065 (bug) family.</text>
</comment>
<dbReference type="Pfam" id="PF03401">
    <property type="entry name" value="TctC"/>
    <property type="match status" value="1"/>
</dbReference>
<accession>A0A2N5XRK7</accession>